<dbReference type="InterPro" id="IPR000421">
    <property type="entry name" value="FA58C"/>
</dbReference>
<protein>
    <recommendedName>
        <fullName evidence="1">F5/8 type C domain-containing protein</fullName>
    </recommendedName>
</protein>
<dbReference type="Proteomes" id="UP000001593">
    <property type="component" value="Unassembled WGS sequence"/>
</dbReference>
<dbReference type="PANTHER" id="PTHR24543">
    <property type="entry name" value="MULTICOPPER OXIDASE-RELATED"/>
    <property type="match status" value="1"/>
</dbReference>
<feature type="domain" description="F5/8 type C" evidence="1">
    <location>
        <begin position="1"/>
        <end position="103"/>
    </location>
</feature>
<accession>A7T4S1</accession>
<feature type="non-terminal residue" evidence="2">
    <location>
        <position position="1"/>
    </location>
</feature>
<dbReference type="PROSITE" id="PS50022">
    <property type="entry name" value="FA58C_3"/>
    <property type="match status" value="1"/>
</dbReference>
<dbReference type="Gene3D" id="2.60.120.260">
    <property type="entry name" value="Galactose-binding domain-like"/>
    <property type="match status" value="1"/>
</dbReference>
<dbReference type="Pfam" id="PF00754">
    <property type="entry name" value="F5_F8_type_C"/>
    <property type="match status" value="1"/>
</dbReference>
<keyword evidence="3" id="KW-1185">Reference proteome</keyword>
<dbReference type="InterPro" id="IPR008979">
    <property type="entry name" value="Galactose-bd-like_sf"/>
</dbReference>
<evidence type="ECO:0000313" key="3">
    <source>
        <dbReference type="Proteomes" id="UP000001593"/>
    </source>
</evidence>
<reference evidence="2 3" key="1">
    <citation type="journal article" date="2007" name="Science">
        <title>Sea anemone genome reveals ancestral eumetazoan gene repertoire and genomic organization.</title>
        <authorList>
            <person name="Putnam N.H."/>
            <person name="Srivastava M."/>
            <person name="Hellsten U."/>
            <person name="Dirks B."/>
            <person name="Chapman J."/>
            <person name="Salamov A."/>
            <person name="Terry A."/>
            <person name="Shapiro H."/>
            <person name="Lindquist E."/>
            <person name="Kapitonov V.V."/>
            <person name="Jurka J."/>
            <person name="Genikhovich G."/>
            <person name="Grigoriev I.V."/>
            <person name="Lucas S.M."/>
            <person name="Steele R.E."/>
            <person name="Finnerty J.R."/>
            <person name="Technau U."/>
            <person name="Martindale M.Q."/>
            <person name="Rokhsar D.S."/>
        </authorList>
    </citation>
    <scope>NUCLEOTIDE SEQUENCE [LARGE SCALE GENOMIC DNA]</scope>
    <source>
        <strain evidence="3">CH2 X CH6</strain>
    </source>
</reference>
<dbReference type="SUPFAM" id="SSF49785">
    <property type="entry name" value="Galactose-binding domain-like"/>
    <property type="match status" value="1"/>
</dbReference>
<name>A7T4S1_NEMVE</name>
<dbReference type="PhylomeDB" id="A7T4S1"/>
<evidence type="ECO:0000259" key="1">
    <source>
        <dbReference type="PROSITE" id="PS50022"/>
    </source>
</evidence>
<dbReference type="InParanoid" id="A7T4S1"/>
<dbReference type="AlphaFoldDB" id="A7T4S1"/>
<organism evidence="2 3">
    <name type="scientific">Nematostella vectensis</name>
    <name type="common">Starlet sea anemone</name>
    <dbReference type="NCBI Taxonomy" id="45351"/>
    <lineage>
        <taxon>Eukaryota</taxon>
        <taxon>Metazoa</taxon>
        <taxon>Cnidaria</taxon>
        <taxon>Anthozoa</taxon>
        <taxon>Hexacorallia</taxon>
        <taxon>Actiniaria</taxon>
        <taxon>Edwardsiidae</taxon>
        <taxon>Nematostella</taxon>
    </lineage>
</organism>
<dbReference type="CDD" id="cd00057">
    <property type="entry name" value="FA58C"/>
    <property type="match status" value="1"/>
</dbReference>
<evidence type="ECO:0000313" key="2">
    <source>
        <dbReference type="EMBL" id="EDO29042.1"/>
    </source>
</evidence>
<dbReference type="HOGENOM" id="CLU_030066_1_2_1"/>
<sequence>EYLQINLLVLKYITKVATQGKNEVGGSQWVTRYRLDYSQDGTNWLVYKVYTYNIFTYTLKSGNIDRNSVVTHVIQDPFKAVMVRFVVQEWSVHICMRVEVYGCSTQ</sequence>
<gene>
    <name evidence="2" type="ORF">NEMVEDRAFT_v1g145852</name>
</gene>
<dbReference type="EMBL" id="DS470948">
    <property type="protein sequence ID" value="EDO29042.1"/>
    <property type="molecule type" value="Genomic_DNA"/>
</dbReference>
<proteinExistence type="predicted"/>